<name>A0A976SVW9_9CAUD</name>
<keyword evidence="6" id="KW-1185">Reference proteome</keyword>
<comment type="subcellular location">
    <subcellularLocation>
        <location evidence="1">Virion</location>
    </subcellularLocation>
</comment>
<evidence type="ECO:0000256" key="1">
    <source>
        <dbReference type="ARBA" id="ARBA00004328"/>
    </source>
</evidence>
<dbReference type="InterPro" id="IPR005604">
    <property type="entry name" value="Phage_T7_tail_fibre-like_N"/>
</dbReference>
<evidence type="ECO:0000313" key="5">
    <source>
        <dbReference type="EMBL" id="UVD41738.1"/>
    </source>
</evidence>
<proteinExistence type="predicted"/>
<gene>
    <name evidence="5" type="ORF">KPN7_4</name>
</gene>
<protein>
    <submittedName>
        <fullName evidence="5">Tail fiber protein</fullName>
    </submittedName>
</protein>
<dbReference type="Proteomes" id="UP001059123">
    <property type="component" value="Segment"/>
</dbReference>
<sequence>MMSYSYVERTGDGVATTFNFAFTGKGKGYLLANQIYVERWDGSSWQSATGWSLSGTNQITFLTPLANGQVIRIRRIASKDYPFAQFEPGVMLDMASLNNTFIHLLEITQELLDGFYPDGFYLKQNLNMGWNKIVNLMPGTEGGHAVNKTQLDTLSSHVDDVDQKHTIWNDRQDQQIVGLLEAFDSNLSHKTAPWTYEASGGENMVFPPFYFSSAIVHRDGVYQDQFAGAFEIDDNVITLADPPLRAGERVSVLVGSYITPADPGSWEWIHVPATGTTTSVDLGVSVSAIDDVTLDGLSQGRSNYTITGSVIDFGVVIPECTVGARVQLA</sequence>
<accession>A0A976SVW9</accession>
<keyword evidence="2" id="KW-1227">Viral tail protein</keyword>
<organism evidence="5 6">
    <name type="scientific">Klebsiella phage KPN7</name>
    <dbReference type="NCBI Taxonomy" id="2972462"/>
    <lineage>
        <taxon>Viruses</taxon>
        <taxon>Duplodnaviria</taxon>
        <taxon>Heunggongvirae</taxon>
        <taxon>Uroviricota</taxon>
        <taxon>Caudoviricetes</taxon>
        <taxon>Autographivirales</taxon>
        <taxon>Autosignataviridae</taxon>
        <taxon>Molineuxvirinae</taxon>
        <taxon>Gansuvirus</taxon>
        <taxon>Gansuvirus KPN7</taxon>
    </lineage>
</organism>
<dbReference type="GO" id="GO:0098015">
    <property type="term" value="C:virus tail"/>
    <property type="evidence" value="ECO:0007669"/>
    <property type="project" value="UniProtKB-KW"/>
</dbReference>
<keyword evidence="3" id="KW-0946">Virion</keyword>
<evidence type="ECO:0000259" key="4">
    <source>
        <dbReference type="Pfam" id="PF03906"/>
    </source>
</evidence>
<dbReference type="EMBL" id="OP079918">
    <property type="protein sequence ID" value="UVD41738.1"/>
    <property type="molecule type" value="Genomic_DNA"/>
</dbReference>
<feature type="domain" description="Bacteriophage T7 tail fibre protein-like N-terminal" evidence="4">
    <location>
        <begin position="3"/>
        <end position="114"/>
    </location>
</feature>
<evidence type="ECO:0000313" key="6">
    <source>
        <dbReference type="Proteomes" id="UP001059123"/>
    </source>
</evidence>
<evidence type="ECO:0000256" key="3">
    <source>
        <dbReference type="ARBA" id="ARBA00022844"/>
    </source>
</evidence>
<dbReference type="Pfam" id="PF03906">
    <property type="entry name" value="Phage_T7_tail"/>
    <property type="match status" value="1"/>
</dbReference>
<reference evidence="5" key="1">
    <citation type="submission" date="2022-07" db="EMBL/GenBank/DDBJ databases">
        <title>Isolation and characterisation of Klebsiella pneumoniae phages.</title>
        <authorList>
            <person name="Kabwe M."/>
            <person name="Ku H."/>
            <person name="Tucci J."/>
        </authorList>
    </citation>
    <scope>NUCLEOTIDE SEQUENCE</scope>
</reference>
<evidence type="ECO:0000256" key="2">
    <source>
        <dbReference type="ARBA" id="ARBA00022732"/>
    </source>
</evidence>